<reference evidence="6" key="1">
    <citation type="journal article" date="2021" name="Nat. Commun.">
        <title>Genetic determinants of endophytism in the Arabidopsis root mycobiome.</title>
        <authorList>
            <person name="Mesny F."/>
            <person name="Miyauchi S."/>
            <person name="Thiergart T."/>
            <person name="Pickel B."/>
            <person name="Atanasova L."/>
            <person name="Karlsson M."/>
            <person name="Huettel B."/>
            <person name="Barry K.W."/>
            <person name="Haridas S."/>
            <person name="Chen C."/>
            <person name="Bauer D."/>
            <person name="Andreopoulos W."/>
            <person name="Pangilinan J."/>
            <person name="LaButti K."/>
            <person name="Riley R."/>
            <person name="Lipzen A."/>
            <person name="Clum A."/>
            <person name="Drula E."/>
            <person name="Henrissat B."/>
            <person name="Kohler A."/>
            <person name="Grigoriev I.V."/>
            <person name="Martin F.M."/>
            <person name="Hacquard S."/>
        </authorList>
    </citation>
    <scope>NUCLEOTIDE SEQUENCE</scope>
    <source>
        <strain evidence="6">MPI-CAGE-AT-0021</strain>
    </source>
</reference>
<comment type="caution">
    <text evidence="6">The sequence shown here is derived from an EMBL/GenBank/DDBJ whole genome shotgun (WGS) entry which is preliminary data.</text>
</comment>
<proteinExistence type="inferred from homology"/>
<keyword evidence="7" id="KW-1185">Reference proteome</keyword>
<name>A0A9P9EMU2_9HYPO</name>
<dbReference type="Proteomes" id="UP000717696">
    <property type="component" value="Unassembled WGS sequence"/>
</dbReference>
<evidence type="ECO:0000313" key="6">
    <source>
        <dbReference type="EMBL" id="KAH7139911.1"/>
    </source>
</evidence>
<evidence type="ECO:0000259" key="5">
    <source>
        <dbReference type="Pfam" id="PF00724"/>
    </source>
</evidence>
<dbReference type="SUPFAM" id="SSF51395">
    <property type="entry name" value="FMN-linked oxidoreductases"/>
    <property type="match status" value="1"/>
</dbReference>
<dbReference type="Pfam" id="PF00724">
    <property type="entry name" value="Oxidored_FMN"/>
    <property type="match status" value="1"/>
</dbReference>
<dbReference type="OrthoDB" id="1663137at2759"/>
<dbReference type="EMBL" id="JAGMUU010000014">
    <property type="protein sequence ID" value="KAH7139911.1"/>
    <property type="molecule type" value="Genomic_DNA"/>
</dbReference>
<dbReference type="Gene3D" id="3.20.20.70">
    <property type="entry name" value="Aldolase class I"/>
    <property type="match status" value="1"/>
</dbReference>
<keyword evidence="2" id="KW-0285">Flavoprotein</keyword>
<evidence type="ECO:0000256" key="4">
    <source>
        <dbReference type="ARBA" id="ARBA00023002"/>
    </source>
</evidence>
<keyword evidence="4" id="KW-0560">Oxidoreductase</keyword>
<dbReference type="GO" id="GO:0010181">
    <property type="term" value="F:FMN binding"/>
    <property type="evidence" value="ECO:0007669"/>
    <property type="project" value="InterPro"/>
</dbReference>
<dbReference type="GO" id="GO:0016491">
    <property type="term" value="F:oxidoreductase activity"/>
    <property type="evidence" value="ECO:0007669"/>
    <property type="project" value="UniProtKB-KW"/>
</dbReference>
<accession>A0A9P9EMU2</accession>
<comment type="similarity">
    <text evidence="1">Belongs to the NADH:flavin oxidoreductase/NADH oxidase family.</text>
</comment>
<organism evidence="6 7">
    <name type="scientific">Dactylonectria estremocensis</name>
    <dbReference type="NCBI Taxonomy" id="1079267"/>
    <lineage>
        <taxon>Eukaryota</taxon>
        <taxon>Fungi</taxon>
        <taxon>Dikarya</taxon>
        <taxon>Ascomycota</taxon>
        <taxon>Pezizomycotina</taxon>
        <taxon>Sordariomycetes</taxon>
        <taxon>Hypocreomycetidae</taxon>
        <taxon>Hypocreales</taxon>
        <taxon>Nectriaceae</taxon>
        <taxon>Dactylonectria</taxon>
    </lineage>
</organism>
<feature type="domain" description="NADH:flavin oxidoreductase/NADH oxidase N-terminal" evidence="5">
    <location>
        <begin position="8"/>
        <end position="361"/>
    </location>
</feature>
<evidence type="ECO:0000313" key="7">
    <source>
        <dbReference type="Proteomes" id="UP000717696"/>
    </source>
</evidence>
<gene>
    <name evidence="6" type="ORF">B0J13DRAFT_447490</name>
</gene>
<dbReference type="InterPro" id="IPR001155">
    <property type="entry name" value="OxRdtase_FMN_N"/>
</dbReference>
<evidence type="ECO:0000256" key="1">
    <source>
        <dbReference type="ARBA" id="ARBA00005979"/>
    </source>
</evidence>
<evidence type="ECO:0000256" key="3">
    <source>
        <dbReference type="ARBA" id="ARBA00022643"/>
    </source>
</evidence>
<keyword evidence="3" id="KW-0288">FMN</keyword>
<dbReference type="PANTHER" id="PTHR43656:SF2">
    <property type="entry name" value="BINDING OXIDOREDUCTASE, PUTATIVE (AFU_ORTHOLOGUE AFUA_2G08260)-RELATED"/>
    <property type="match status" value="1"/>
</dbReference>
<dbReference type="AlphaFoldDB" id="A0A9P9EMU2"/>
<dbReference type="PANTHER" id="PTHR43656">
    <property type="entry name" value="BINDING OXIDOREDUCTASE, PUTATIVE (AFU_ORTHOLOGUE AFUA_2G08260)-RELATED"/>
    <property type="match status" value="1"/>
</dbReference>
<dbReference type="InterPro" id="IPR013785">
    <property type="entry name" value="Aldolase_TIM"/>
</dbReference>
<evidence type="ECO:0000256" key="2">
    <source>
        <dbReference type="ARBA" id="ARBA00022630"/>
    </source>
</evidence>
<sequence>MADLHTGKPITLKCGLTLPNRLVKAATAESMAPNNTLPDEKFQNLYRHWAEGGWGMVLAGNVQVDANHICTATDLSVDHSLSDGEITEAWKPWATACNSNGTVTVMQLCHPGRQSPAGAGKRGLFAKPIAPSAVALQMGSGLVAKAVTALLFGTPREMSVSDIETVVSQFARSARLAAESGFAGVEVHAGHGFLLEQFLSAKSNWRTDAYGGTPAKRARIVLRVLTAIRAVVPAGFCVGLSLNSVDLQSQTELKDCIEQIKLITDAGVDFIEVSGGTFENPTMFLGPEKSNKPKQLGQPLAHEPFFLEFAKAIRPHIPGIPLIVTGGFRSCQGIEETIAGGDADLVGLARPAVVNPLLPKTTVLSPKTTEFGPEIDDGDVTLYAKKTEAPWILKQIGIRAVEVHIDNVSTPTLGAMDFLTHPTGVVCRAVEEDGDDESLTALRERRCEIEQCHSAVVPRQSVTDVGIRAPAAVRPLLCPLPMKSHDGSAFLLQHAHLSPSPSTVFRYNQRTHCTLLDMPSLILTSVCPSSSSPCR</sequence>
<protein>
    <recommendedName>
        <fullName evidence="5">NADH:flavin oxidoreductase/NADH oxidase N-terminal domain-containing protein</fullName>
    </recommendedName>
</protein>
<dbReference type="InterPro" id="IPR051799">
    <property type="entry name" value="NADH_flavin_oxidoreductase"/>
</dbReference>